<evidence type="ECO:0000256" key="10">
    <source>
        <dbReference type="ARBA" id="ARBA00022728"/>
    </source>
</evidence>
<comment type="subcellular location">
    <subcellularLocation>
        <location evidence="2">Nucleus</location>
        <location evidence="2">Nucleoplasm</location>
    </subcellularLocation>
</comment>
<dbReference type="PROSITE" id="PS50294">
    <property type="entry name" value="WD_REPEATS_REGION"/>
    <property type="match status" value="2"/>
</dbReference>
<comment type="subunit">
    <text evidence="18">Homotetramer.</text>
</comment>
<dbReference type="InterPro" id="IPR001680">
    <property type="entry name" value="WD40_rpt"/>
</dbReference>
<evidence type="ECO:0000256" key="19">
    <source>
        <dbReference type="SAM" id="MobiDB-lite"/>
    </source>
</evidence>
<evidence type="ECO:0000256" key="6">
    <source>
        <dbReference type="ARBA" id="ARBA00015618"/>
    </source>
</evidence>
<evidence type="ECO:0000256" key="14">
    <source>
        <dbReference type="ARBA" id="ARBA00023187"/>
    </source>
</evidence>
<protein>
    <recommendedName>
        <fullName evidence="6 18">Pre-mRNA-processing factor 19</fullName>
        <ecNumber evidence="5 18">2.3.2.27</ecNumber>
    </recommendedName>
</protein>
<keyword evidence="15 18" id="KW-0234">DNA repair</keyword>
<dbReference type="Proteomes" id="UP001150925">
    <property type="component" value="Unassembled WGS sequence"/>
</dbReference>
<evidence type="ECO:0000259" key="20">
    <source>
        <dbReference type="PROSITE" id="PS51698"/>
    </source>
</evidence>
<feature type="domain" description="U-box" evidence="20">
    <location>
        <begin position="1"/>
        <end position="72"/>
    </location>
</feature>
<dbReference type="GO" id="GO:0006281">
    <property type="term" value="P:DNA repair"/>
    <property type="evidence" value="ECO:0007669"/>
    <property type="project" value="UniProtKB-KW"/>
</dbReference>
<dbReference type="AlphaFoldDB" id="A0A9W8E310"/>
<comment type="pathway">
    <text evidence="3 18">Protein modification; protein ubiquitination.</text>
</comment>
<evidence type="ECO:0000256" key="15">
    <source>
        <dbReference type="ARBA" id="ARBA00023204"/>
    </source>
</evidence>
<keyword evidence="22" id="KW-1185">Reference proteome</keyword>
<name>A0A9W8E310_9FUNG</name>
<feature type="repeat" description="WD" evidence="17">
    <location>
        <begin position="235"/>
        <end position="269"/>
    </location>
</feature>
<dbReference type="GO" id="GO:0005654">
    <property type="term" value="C:nucleoplasm"/>
    <property type="evidence" value="ECO:0007669"/>
    <property type="project" value="UniProtKB-SubCell"/>
</dbReference>
<dbReference type="GO" id="GO:0005737">
    <property type="term" value="C:cytoplasm"/>
    <property type="evidence" value="ECO:0007669"/>
    <property type="project" value="TreeGrafter"/>
</dbReference>
<feature type="compositionally biased region" description="Low complexity" evidence="19">
    <location>
        <begin position="139"/>
        <end position="152"/>
    </location>
</feature>
<dbReference type="InterPro" id="IPR019775">
    <property type="entry name" value="WD40_repeat_CS"/>
</dbReference>
<dbReference type="Pfam" id="PF08606">
    <property type="entry name" value="Prp19"/>
    <property type="match status" value="1"/>
</dbReference>
<evidence type="ECO:0000256" key="11">
    <source>
        <dbReference type="ARBA" id="ARBA00022737"/>
    </source>
</evidence>
<keyword evidence="7 17" id="KW-0853">WD repeat</keyword>
<dbReference type="Gene3D" id="2.130.10.10">
    <property type="entry name" value="YVTN repeat-like/Quinoprotein amine dehydrogenase"/>
    <property type="match status" value="1"/>
</dbReference>
<dbReference type="GO" id="GO:0000974">
    <property type="term" value="C:Prp19 complex"/>
    <property type="evidence" value="ECO:0007669"/>
    <property type="project" value="UniProtKB-UniRule"/>
</dbReference>
<dbReference type="Gene3D" id="3.30.40.10">
    <property type="entry name" value="Zinc/RING finger domain, C3HC4 (zinc finger)"/>
    <property type="match status" value="1"/>
</dbReference>
<keyword evidence="14 18" id="KW-0508">mRNA splicing</keyword>
<keyword evidence="10 18" id="KW-0747">Spliceosome</keyword>
<dbReference type="InterPro" id="IPR003613">
    <property type="entry name" value="Ubox_domain"/>
</dbReference>
<accession>A0A9W8E310</accession>
<evidence type="ECO:0000256" key="12">
    <source>
        <dbReference type="ARBA" id="ARBA00022763"/>
    </source>
</evidence>
<dbReference type="CDD" id="cd16656">
    <property type="entry name" value="RING-Ubox_PRP19"/>
    <property type="match status" value="1"/>
</dbReference>
<dbReference type="SUPFAM" id="SSF57850">
    <property type="entry name" value="RING/U-box"/>
    <property type="match status" value="1"/>
</dbReference>
<evidence type="ECO:0000256" key="18">
    <source>
        <dbReference type="RuleBase" id="RU367101"/>
    </source>
</evidence>
<evidence type="ECO:0000313" key="22">
    <source>
        <dbReference type="Proteomes" id="UP001150925"/>
    </source>
</evidence>
<keyword evidence="8 18" id="KW-0507">mRNA processing</keyword>
<evidence type="ECO:0000256" key="8">
    <source>
        <dbReference type="ARBA" id="ARBA00022664"/>
    </source>
</evidence>
<proteinExistence type="inferred from homology"/>
<dbReference type="GO" id="GO:0071006">
    <property type="term" value="C:U2-type catalytic step 1 spliceosome"/>
    <property type="evidence" value="ECO:0007669"/>
    <property type="project" value="TreeGrafter"/>
</dbReference>
<reference evidence="21" key="1">
    <citation type="submission" date="2022-07" db="EMBL/GenBank/DDBJ databases">
        <title>Phylogenomic reconstructions and comparative analyses of Kickxellomycotina fungi.</title>
        <authorList>
            <person name="Reynolds N.K."/>
            <person name="Stajich J.E."/>
            <person name="Barry K."/>
            <person name="Grigoriev I.V."/>
            <person name="Crous P."/>
            <person name="Smith M.E."/>
        </authorList>
    </citation>
    <scope>NUCLEOTIDE SEQUENCE</scope>
    <source>
        <strain evidence="21">RSA 1196</strain>
    </source>
</reference>
<keyword evidence="12 18" id="KW-0227">DNA damage</keyword>
<dbReference type="PANTHER" id="PTHR43995:SF1">
    <property type="entry name" value="PRE-MRNA-PROCESSING FACTOR 19"/>
    <property type="match status" value="1"/>
</dbReference>
<dbReference type="EC" id="2.3.2.27" evidence="5 18"/>
<gene>
    <name evidence="21" type="ORF">IWQ62_003312</name>
</gene>
<dbReference type="SMART" id="SM00320">
    <property type="entry name" value="WD40"/>
    <property type="match status" value="7"/>
</dbReference>
<dbReference type="CDD" id="cd00200">
    <property type="entry name" value="WD40"/>
    <property type="match status" value="1"/>
</dbReference>
<evidence type="ECO:0000256" key="13">
    <source>
        <dbReference type="ARBA" id="ARBA00022786"/>
    </source>
</evidence>
<organism evidence="21 22">
    <name type="scientific">Dispira parvispora</name>
    <dbReference type="NCBI Taxonomy" id="1520584"/>
    <lineage>
        <taxon>Eukaryota</taxon>
        <taxon>Fungi</taxon>
        <taxon>Fungi incertae sedis</taxon>
        <taxon>Zoopagomycota</taxon>
        <taxon>Kickxellomycotina</taxon>
        <taxon>Dimargaritomycetes</taxon>
        <taxon>Dimargaritales</taxon>
        <taxon>Dimargaritaceae</taxon>
        <taxon>Dispira</taxon>
    </lineage>
</organism>
<comment type="function">
    <text evidence="18">Ubiquitin-protein ligase which is mainly involved pre-mRNA splicing and DNA repair. Required for pre-mRNA splicing as component of the spliceosome.</text>
</comment>
<dbReference type="GO" id="GO:0000398">
    <property type="term" value="P:mRNA splicing, via spliceosome"/>
    <property type="evidence" value="ECO:0007669"/>
    <property type="project" value="InterPro"/>
</dbReference>
<evidence type="ECO:0000256" key="9">
    <source>
        <dbReference type="ARBA" id="ARBA00022679"/>
    </source>
</evidence>
<evidence type="ECO:0000256" key="2">
    <source>
        <dbReference type="ARBA" id="ARBA00004642"/>
    </source>
</evidence>
<dbReference type="SMART" id="SM00504">
    <property type="entry name" value="Ubox"/>
    <property type="match status" value="1"/>
</dbReference>
<keyword evidence="13 18" id="KW-0833">Ubl conjugation pathway</keyword>
<dbReference type="InterPro" id="IPR038959">
    <property type="entry name" value="Prp19"/>
</dbReference>
<evidence type="ECO:0000256" key="7">
    <source>
        <dbReference type="ARBA" id="ARBA00022574"/>
    </source>
</evidence>
<dbReference type="EMBL" id="JANBPY010000866">
    <property type="protein sequence ID" value="KAJ1963130.1"/>
    <property type="molecule type" value="Genomic_DNA"/>
</dbReference>
<dbReference type="PROSITE" id="PS50082">
    <property type="entry name" value="WD_REPEATS_2"/>
    <property type="match status" value="4"/>
</dbReference>
<sequence length="535" mass="58395">MLCAISGEVPEVPVVSTKTGHVFEKRLILKHLEQHDTCPITGSELSVDDLVEVKSEPSVTKPRPPTLTSIPSLLSVFQEEWDTLMLETFTLKQKYQQARQELAQALYQNDASCRVIARLLKERDAAREALTNIQQHLNVTAPTTAAPQPVAQETSEHEARGSPVQGGNGETPTTEAEPLRVSDQVRQVIDKTTKTLSKARKKRKAPEGLSTPDMLSQLKNVNTIPSLHSSTLPGITCMAVNPQGSLLLTGGEDKQVQIYDIAKDQILTVLEGHTERITSVAWIPEGNSDESPGIIVTSSDDRTVRVWHATEAQTLEYACVNTLQIHKSTVVAVIVHPSNRYFVSVGADQTWVLHDSVTGKPLAITASPGTENGQPAEHKFTCAQFHPDGAILGTGCSDGTVQIWNVTAQAVLATLNPGAEPITAVAFSENGYYLATAGRDYTVRIWDLRKQTNIHTIQLDPDSGTPPLTLTFDHSGSYLAVGGVDLRVYQVKVWKELAIFDDNLAPLTAVHFGDPLAHSLITACMDRSLRFYRNP</sequence>
<evidence type="ECO:0000256" key="5">
    <source>
        <dbReference type="ARBA" id="ARBA00012483"/>
    </source>
</evidence>
<dbReference type="OrthoDB" id="687049at2759"/>
<evidence type="ECO:0000256" key="17">
    <source>
        <dbReference type="PROSITE-ProRule" id="PRU00221"/>
    </source>
</evidence>
<dbReference type="InterPro" id="IPR013083">
    <property type="entry name" value="Znf_RING/FYVE/PHD"/>
</dbReference>
<dbReference type="FunFam" id="3.30.40.10:FF:000027">
    <property type="entry name" value="Pre-mRNA-processing factor 19, putative"/>
    <property type="match status" value="1"/>
</dbReference>
<dbReference type="PROSITE" id="PS00678">
    <property type="entry name" value="WD_REPEATS_1"/>
    <property type="match status" value="2"/>
</dbReference>
<keyword evidence="9 18" id="KW-0808">Transferase</keyword>
<dbReference type="PRINTS" id="PR00320">
    <property type="entry name" value="GPROTEINBRPT"/>
</dbReference>
<feature type="repeat" description="WD" evidence="17">
    <location>
        <begin position="270"/>
        <end position="317"/>
    </location>
</feature>
<comment type="similarity">
    <text evidence="4 18">Belongs to the WD repeat PRP19 family.</text>
</comment>
<dbReference type="Pfam" id="PF24814">
    <property type="entry name" value="WD40_Prp19"/>
    <property type="match status" value="1"/>
</dbReference>
<evidence type="ECO:0000256" key="16">
    <source>
        <dbReference type="ARBA" id="ARBA00023242"/>
    </source>
</evidence>
<dbReference type="SUPFAM" id="SSF50978">
    <property type="entry name" value="WD40 repeat-like"/>
    <property type="match status" value="1"/>
</dbReference>
<evidence type="ECO:0000256" key="3">
    <source>
        <dbReference type="ARBA" id="ARBA00004906"/>
    </source>
</evidence>
<dbReference type="GO" id="GO:0061630">
    <property type="term" value="F:ubiquitin protein ligase activity"/>
    <property type="evidence" value="ECO:0007669"/>
    <property type="project" value="UniProtKB-UniRule"/>
</dbReference>
<dbReference type="InterPro" id="IPR013915">
    <property type="entry name" value="Prp19_cc"/>
</dbReference>
<feature type="repeat" description="WD" evidence="17">
    <location>
        <begin position="385"/>
        <end position="414"/>
    </location>
</feature>
<dbReference type="PROSITE" id="PS51698">
    <property type="entry name" value="U_BOX"/>
    <property type="match status" value="1"/>
</dbReference>
<keyword evidence="11" id="KW-0677">Repeat</keyword>
<comment type="catalytic activity">
    <reaction evidence="1 18">
        <text>S-ubiquitinyl-[E2 ubiquitin-conjugating enzyme]-L-cysteine + [acceptor protein]-L-lysine = [E2 ubiquitin-conjugating enzyme]-L-cysteine + N(6)-ubiquitinyl-[acceptor protein]-L-lysine.</text>
        <dbReference type="EC" id="2.3.2.27"/>
    </reaction>
</comment>
<keyword evidence="16 18" id="KW-0539">Nucleus</keyword>
<feature type="repeat" description="WD" evidence="17">
    <location>
        <begin position="415"/>
        <end position="456"/>
    </location>
</feature>
<feature type="region of interest" description="Disordered" evidence="19">
    <location>
        <begin position="138"/>
        <end position="213"/>
    </location>
</feature>
<dbReference type="InterPro" id="IPR015943">
    <property type="entry name" value="WD40/YVTN_repeat-like_dom_sf"/>
</dbReference>
<comment type="caution">
    <text evidence="21">The sequence shown here is derived from an EMBL/GenBank/DDBJ whole genome shotgun (WGS) entry which is preliminary data.</text>
</comment>
<dbReference type="PANTHER" id="PTHR43995">
    <property type="entry name" value="PRE-MRNA-PROCESSING FACTOR 19"/>
    <property type="match status" value="1"/>
</dbReference>
<dbReference type="GO" id="GO:0070534">
    <property type="term" value="P:protein K63-linked ubiquitination"/>
    <property type="evidence" value="ECO:0007669"/>
    <property type="project" value="UniProtKB-UniRule"/>
</dbReference>
<dbReference type="InterPro" id="IPR036322">
    <property type="entry name" value="WD40_repeat_dom_sf"/>
</dbReference>
<evidence type="ECO:0000313" key="21">
    <source>
        <dbReference type="EMBL" id="KAJ1963130.1"/>
    </source>
</evidence>
<evidence type="ECO:0000256" key="1">
    <source>
        <dbReference type="ARBA" id="ARBA00000900"/>
    </source>
</evidence>
<dbReference type="InterPro" id="IPR055340">
    <property type="entry name" value="RING-Ubox_PRP19"/>
</dbReference>
<dbReference type="InterPro" id="IPR020472">
    <property type="entry name" value="WD40_PAC1"/>
</dbReference>
<evidence type="ECO:0000256" key="4">
    <source>
        <dbReference type="ARBA" id="ARBA00006388"/>
    </source>
</evidence>